<organism evidence="1 2">
    <name type="scientific">Tothia fuscella</name>
    <dbReference type="NCBI Taxonomy" id="1048955"/>
    <lineage>
        <taxon>Eukaryota</taxon>
        <taxon>Fungi</taxon>
        <taxon>Dikarya</taxon>
        <taxon>Ascomycota</taxon>
        <taxon>Pezizomycotina</taxon>
        <taxon>Dothideomycetes</taxon>
        <taxon>Pleosporomycetidae</taxon>
        <taxon>Venturiales</taxon>
        <taxon>Cylindrosympodiaceae</taxon>
        <taxon>Tothia</taxon>
    </lineage>
</organism>
<dbReference type="EMBL" id="MU007055">
    <property type="protein sequence ID" value="KAF2428322.1"/>
    <property type="molecule type" value="Genomic_DNA"/>
</dbReference>
<evidence type="ECO:0000313" key="1">
    <source>
        <dbReference type="EMBL" id="KAF2428322.1"/>
    </source>
</evidence>
<comment type="caution">
    <text evidence="1">The sequence shown here is derived from an EMBL/GenBank/DDBJ whole genome shotgun (WGS) entry which is preliminary data.</text>
</comment>
<name>A0A9P4NN48_9PEZI</name>
<dbReference type="AlphaFoldDB" id="A0A9P4NN48"/>
<protein>
    <submittedName>
        <fullName evidence="1">Uncharacterized protein</fullName>
    </submittedName>
</protein>
<reference evidence="1" key="1">
    <citation type="journal article" date="2020" name="Stud. Mycol.">
        <title>101 Dothideomycetes genomes: a test case for predicting lifestyles and emergence of pathogens.</title>
        <authorList>
            <person name="Haridas S."/>
            <person name="Albert R."/>
            <person name="Binder M."/>
            <person name="Bloem J."/>
            <person name="Labutti K."/>
            <person name="Salamov A."/>
            <person name="Andreopoulos B."/>
            <person name="Baker S."/>
            <person name="Barry K."/>
            <person name="Bills G."/>
            <person name="Bluhm B."/>
            <person name="Cannon C."/>
            <person name="Castanera R."/>
            <person name="Culley D."/>
            <person name="Daum C."/>
            <person name="Ezra D."/>
            <person name="Gonzalez J."/>
            <person name="Henrissat B."/>
            <person name="Kuo A."/>
            <person name="Liang C."/>
            <person name="Lipzen A."/>
            <person name="Lutzoni F."/>
            <person name="Magnuson J."/>
            <person name="Mondo S."/>
            <person name="Nolan M."/>
            <person name="Ohm R."/>
            <person name="Pangilinan J."/>
            <person name="Park H.-J."/>
            <person name="Ramirez L."/>
            <person name="Alfaro M."/>
            <person name="Sun H."/>
            <person name="Tritt A."/>
            <person name="Yoshinaga Y."/>
            <person name="Zwiers L.-H."/>
            <person name="Turgeon B."/>
            <person name="Goodwin S."/>
            <person name="Spatafora J."/>
            <person name="Crous P."/>
            <person name="Grigoriev I."/>
        </authorList>
    </citation>
    <scope>NUCLEOTIDE SEQUENCE</scope>
    <source>
        <strain evidence="1">CBS 130266</strain>
    </source>
</reference>
<sequence>MPNGQRSESVPSSAHPKTLQEAWLTLKQQIDNGEALPNPPSKKKHVWEFELYQAGIKYIMDLKAIYDDKQIFENLPENDWQQKRKKLQLARVIRRRRLTFDCCWQWYSANIWRAFYEGGPTDYARADAGDKVKHLGQYKQKLKENMLAMRWMRLDMKEGGEEQVAPLPYVGLDLNYPMGPALDYDPVHPSVQWWRH</sequence>
<accession>A0A9P4NN48</accession>
<dbReference type="Proteomes" id="UP000800235">
    <property type="component" value="Unassembled WGS sequence"/>
</dbReference>
<keyword evidence="2" id="KW-1185">Reference proteome</keyword>
<evidence type="ECO:0000313" key="2">
    <source>
        <dbReference type="Proteomes" id="UP000800235"/>
    </source>
</evidence>
<gene>
    <name evidence="1" type="ORF">EJ08DRAFT_699182</name>
</gene>
<proteinExistence type="predicted"/>